<dbReference type="Pfam" id="PF07454">
    <property type="entry name" value="SpoIIP"/>
    <property type="match status" value="1"/>
</dbReference>
<organism evidence="2">
    <name type="scientific">bioreactor metagenome</name>
    <dbReference type="NCBI Taxonomy" id="1076179"/>
    <lineage>
        <taxon>unclassified sequences</taxon>
        <taxon>metagenomes</taxon>
        <taxon>ecological metagenomes</taxon>
    </lineage>
</organism>
<name>A0A644T8T3_9ZZZZ</name>
<evidence type="ECO:0000256" key="1">
    <source>
        <dbReference type="SAM" id="Phobius"/>
    </source>
</evidence>
<dbReference type="NCBIfam" id="TIGR02867">
    <property type="entry name" value="spore_II_P"/>
    <property type="match status" value="1"/>
</dbReference>
<keyword evidence="1" id="KW-1133">Transmembrane helix</keyword>
<accession>A0A644T8T3</accession>
<feature type="transmembrane region" description="Helical" evidence="1">
    <location>
        <begin position="16"/>
        <end position="36"/>
    </location>
</feature>
<protein>
    <recommendedName>
        <fullName evidence="3">Stage II sporulation protein P</fullName>
    </recommendedName>
</protein>
<proteinExistence type="predicted"/>
<reference evidence="2" key="1">
    <citation type="submission" date="2019-08" db="EMBL/GenBank/DDBJ databases">
        <authorList>
            <person name="Kucharzyk K."/>
            <person name="Murdoch R.W."/>
            <person name="Higgins S."/>
            <person name="Loffler F."/>
        </authorList>
    </citation>
    <scope>NUCLEOTIDE SEQUENCE</scope>
</reference>
<comment type="caution">
    <text evidence="2">The sequence shown here is derived from an EMBL/GenBank/DDBJ whole genome shotgun (WGS) entry which is preliminary data.</text>
</comment>
<keyword evidence="1" id="KW-0472">Membrane</keyword>
<keyword evidence="1" id="KW-0812">Transmembrane</keyword>
<sequence length="353" mass="38972">MLPRQQRKPYCSRNRIILISILIGMLFMLPVGAFIVRSDGAIPATSPAHPAVKIDQNSQWPSWSKVLFSGLPSLVGKANDQSAVTVKKELSVKYFMRGVVMLFTGIDIKDIRTVFHSEIPMIAILKTGSPTVSAMTLPNFPKFDPASIMPSGKPLVGVYHTHTAESFIPTSGVTHRPGGQRGEIVGVGEKLVKRLQGHGVSAVQYQDIHDYPSFMKAYGASEATVTKMLAENPSLQMVFDIHRDADKKENSTVIVNGVPAARLTIVVATGQQDLAQPHWQENHAFAKLIDAKLNEHYPGLSRGIYLVDWRYNQHLHPRALLIEVGCQENTKEEADYSIEMLGDIIAEIIAENK</sequence>
<dbReference type="InterPro" id="IPR010897">
    <property type="entry name" value="Spore_II_P"/>
</dbReference>
<evidence type="ECO:0008006" key="3">
    <source>
        <dbReference type="Google" id="ProtNLM"/>
    </source>
</evidence>
<dbReference type="EMBL" id="VSSQ01000021">
    <property type="protein sequence ID" value="MPL63356.1"/>
    <property type="molecule type" value="Genomic_DNA"/>
</dbReference>
<gene>
    <name evidence="2" type="ORF">SDC9_08982</name>
</gene>
<dbReference type="AlphaFoldDB" id="A0A644T8T3"/>
<evidence type="ECO:0000313" key="2">
    <source>
        <dbReference type="EMBL" id="MPL63356.1"/>
    </source>
</evidence>